<dbReference type="OrthoDB" id="3748531at2"/>
<proteinExistence type="predicted"/>
<accession>A0A4Q7J6U9</accession>
<feature type="transmembrane region" description="Helical" evidence="1">
    <location>
        <begin position="90"/>
        <end position="110"/>
    </location>
</feature>
<protein>
    <submittedName>
        <fullName evidence="3">DUF1707 domain-containing protein</fullName>
    </submittedName>
</protein>
<dbReference type="EMBL" id="SFCC01000009">
    <property type="protein sequence ID" value="RZQ62502.1"/>
    <property type="molecule type" value="Genomic_DNA"/>
</dbReference>
<comment type="caution">
    <text evidence="3">The sequence shown here is derived from an EMBL/GenBank/DDBJ whole genome shotgun (WGS) entry which is preliminary data.</text>
</comment>
<evidence type="ECO:0000259" key="2">
    <source>
        <dbReference type="Pfam" id="PF08044"/>
    </source>
</evidence>
<keyword evidence="1" id="KW-0472">Membrane</keyword>
<evidence type="ECO:0000313" key="4">
    <source>
        <dbReference type="Proteomes" id="UP000292003"/>
    </source>
</evidence>
<reference evidence="3 4" key="1">
    <citation type="submission" date="2019-02" db="EMBL/GenBank/DDBJ databases">
        <title>Draft genome sequence of Amycolatopsis sp. 8-3EHSu isolated from roots of Suaeda maritima.</title>
        <authorList>
            <person name="Duangmal K."/>
            <person name="Chantavorakit T."/>
        </authorList>
    </citation>
    <scope>NUCLEOTIDE SEQUENCE [LARGE SCALE GENOMIC DNA]</scope>
    <source>
        <strain evidence="3 4">8-3EHSu</strain>
    </source>
</reference>
<organism evidence="3 4">
    <name type="scientific">Amycolatopsis suaedae</name>
    <dbReference type="NCBI Taxonomy" id="2510978"/>
    <lineage>
        <taxon>Bacteria</taxon>
        <taxon>Bacillati</taxon>
        <taxon>Actinomycetota</taxon>
        <taxon>Actinomycetes</taxon>
        <taxon>Pseudonocardiales</taxon>
        <taxon>Pseudonocardiaceae</taxon>
        <taxon>Amycolatopsis</taxon>
    </lineage>
</organism>
<feature type="domain" description="DUF1707" evidence="2">
    <location>
        <begin position="9"/>
        <end position="61"/>
    </location>
</feature>
<feature type="transmembrane region" description="Helical" evidence="1">
    <location>
        <begin position="116"/>
        <end position="135"/>
    </location>
</feature>
<keyword evidence="1" id="KW-0812">Transmembrane</keyword>
<dbReference type="RefSeq" id="WP_130476930.1">
    <property type="nucleotide sequence ID" value="NZ_SFCC01000009.1"/>
</dbReference>
<evidence type="ECO:0000256" key="1">
    <source>
        <dbReference type="SAM" id="Phobius"/>
    </source>
</evidence>
<dbReference type="InterPro" id="IPR012551">
    <property type="entry name" value="DUF1707_SHOCT-like"/>
</dbReference>
<sequence length="151" mass="16601">MTDDAARGIRAGEPDRDAAIERLTASFTEGRLELAEYDTRLAKVMDATTVGEVEAAVADLPVPRAQVERMEADKQLVRQRKKWRKLRRETGQWAGGAVFFTGIWGAISIAVGEATFYWPVFPVGIWGVAVLADALSPAKKKKKKKGKKKSA</sequence>
<gene>
    <name evidence="3" type="ORF">EWH70_19835</name>
</gene>
<dbReference type="AlphaFoldDB" id="A0A4Q7J6U9"/>
<keyword evidence="1" id="KW-1133">Transmembrane helix</keyword>
<dbReference type="PANTHER" id="PTHR40763:SF5">
    <property type="entry name" value="MEMBRANE PROTEIN"/>
    <property type="match status" value="1"/>
</dbReference>
<name>A0A4Q7J6U9_9PSEU</name>
<dbReference type="Proteomes" id="UP000292003">
    <property type="component" value="Unassembled WGS sequence"/>
</dbReference>
<dbReference type="PANTHER" id="PTHR40763">
    <property type="entry name" value="MEMBRANE PROTEIN-RELATED"/>
    <property type="match status" value="1"/>
</dbReference>
<dbReference type="Pfam" id="PF08044">
    <property type="entry name" value="DUF1707"/>
    <property type="match status" value="1"/>
</dbReference>
<keyword evidence="4" id="KW-1185">Reference proteome</keyword>
<evidence type="ECO:0000313" key="3">
    <source>
        <dbReference type="EMBL" id="RZQ62502.1"/>
    </source>
</evidence>